<dbReference type="CDD" id="cd06960">
    <property type="entry name" value="NR_DBD_HNF4A"/>
    <property type="match status" value="1"/>
</dbReference>
<dbReference type="SMART" id="SM00399">
    <property type="entry name" value="ZnF_C4"/>
    <property type="match status" value="1"/>
</dbReference>
<keyword evidence="10" id="KW-0539">Nucleus</keyword>
<dbReference type="GO" id="GO:0005634">
    <property type="term" value="C:nucleus"/>
    <property type="evidence" value="ECO:0007669"/>
    <property type="project" value="UniProtKB-SubCell"/>
</dbReference>
<evidence type="ECO:0000256" key="5">
    <source>
        <dbReference type="ARBA" id="ARBA00022833"/>
    </source>
</evidence>
<comment type="similarity">
    <text evidence="2">Belongs to the nuclear hormone receptor family.</text>
</comment>
<comment type="subcellular location">
    <subcellularLocation>
        <location evidence="1">Nucleus</location>
    </subcellularLocation>
</comment>
<evidence type="ECO:0000256" key="7">
    <source>
        <dbReference type="ARBA" id="ARBA00023125"/>
    </source>
</evidence>
<keyword evidence="7" id="KW-0238">DNA-binding</keyword>
<dbReference type="InterPro" id="IPR001723">
    <property type="entry name" value="Nuclear_hrmn_rcpt"/>
</dbReference>
<keyword evidence="4" id="KW-0863">Zinc-finger</keyword>
<dbReference type="GO" id="GO:0000978">
    <property type="term" value="F:RNA polymerase II cis-regulatory region sequence-specific DNA binding"/>
    <property type="evidence" value="ECO:0007669"/>
    <property type="project" value="InterPro"/>
</dbReference>
<dbReference type="Pfam" id="PF00105">
    <property type="entry name" value="zf-C4"/>
    <property type="match status" value="1"/>
</dbReference>
<evidence type="ECO:0000256" key="6">
    <source>
        <dbReference type="ARBA" id="ARBA00023015"/>
    </source>
</evidence>
<dbReference type="FunFam" id="3.30.50.10:FF:000030">
    <property type="entry name" value="Nuclear Hormone Receptor family"/>
    <property type="match status" value="1"/>
</dbReference>
<evidence type="ECO:0000256" key="11">
    <source>
        <dbReference type="ARBA" id="ARBA00037512"/>
    </source>
</evidence>
<evidence type="ECO:0000256" key="8">
    <source>
        <dbReference type="ARBA" id="ARBA00023163"/>
    </source>
</evidence>
<feature type="domain" description="NR LBD" evidence="13">
    <location>
        <begin position="158"/>
        <end position="411"/>
    </location>
</feature>
<dbReference type="InterPro" id="IPR049636">
    <property type="entry name" value="HNF4-like_DBD"/>
</dbReference>
<keyword evidence="8" id="KW-0804">Transcription</keyword>
<evidence type="ECO:0000256" key="3">
    <source>
        <dbReference type="ARBA" id="ARBA00022723"/>
    </source>
</evidence>
<dbReference type="SUPFAM" id="SSF57716">
    <property type="entry name" value="Glucocorticoid receptor-like (DNA-binding domain)"/>
    <property type="match status" value="1"/>
</dbReference>
<evidence type="ECO:0000256" key="10">
    <source>
        <dbReference type="ARBA" id="ARBA00023242"/>
    </source>
</evidence>
<keyword evidence="15" id="KW-1185">Reference proteome</keyword>
<dbReference type="AlphaFoldDB" id="A0AAV5VSE0"/>
<dbReference type="InterPro" id="IPR013088">
    <property type="entry name" value="Znf_NHR/GATA"/>
</dbReference>
<dbReference type="PRINTS" id="PR00047">
    <property type="entry name" value="STROIDFINGER"/>
</dbReference>
<organism evidence="14 15">
    <name type="scientific">Pristionchus fissidentatus</name>
    <dbReference type="NCBI Taxonomy" id="1538716"/>
    <lineage>
        <taxon>Eukaryota</taxon>
        <taxon>Metazoa</taxon>
        <taxon>Ecdysozoa</taxon>
        <taxon>Nematoda</taxon>
        <taxon>Chromadorea</taxon>
        <taxon>Rhabditida</taxon>
        <taxon>Rhabditina</taxon>
        <taxon>Diplogasteromorpha</taxon>
        <taxon>Diplogasteroidea</taxon>
        <taxon>Neodiplogasteridae</taxon>
        <taxon>Pristionchus</taxon>
    </lineage>
</organism>
<evidence type="ECO:0000256" key="9">
    <source>
        <dbReference type="ARBA" id="ARBA00023170"/>
    </source>
</evidence>
<comment type="function">
    <text evidence="11">Orphan nuclear receptor.</text>
</comment>
<proteinExistence type="inferred from homology"/>
<gene>
    <name evidence="14" type="ORF">PFISCL1PPCAC_13786</name>
</gene>
<dbReference type="InterPro" id="IPR035500">
    <property type="entry name" value="NHR-like_dom_sf"/>
</dbReference>
<evidence type="ECO:0000256" key="4">
    <source>
        <dbReference type="ARBA" id="ARBA00022771"/>
    </source>
</evidence>
<dbReference type="SUPFAM" id="SSF48508">
    <property type="entry name" value="Nuclear receptor ligand-binding domain"/>
    <property type="match status" value="1"/>
</dbReference>
<protein>
    <recommendedName>
        <fullName evidence="16">Nuclear receptor domain-containing protein</fullName>
    </recommendedName>
</protein>
<evidence type="ECO:0000313" key="15">
    <source>
        <dbReference type="Proteomes" id="UP001432322"/>
    </source>
</evidence>
<dbReference type="InterPro" id="IPR052496">
    <property type="entry name" value="Orphan_Nuclear_Rcpt"/>
</dbReference>
<evidence type="ECO:0000259" key="13">
    <source>
        <dbReference type="PROSITE" id="PS51843"/>
    </source>
</evidence>
<dbReference type="PROSITE" id="PS51843">
    <property type="entry name" value="NR_LBD"/>
    <property type="match status" value="1"/>
</dbReference>
<keyword evidence="6" id="KW-0805">Transcription regulation</keyword>
<name>A0AAV5VSE0_9BILA</name>
<feature type="non-terminal residue" evidence="14">
    <location>
        <position position="544"/>
    </location>
</feature>
<evidence type="ECO:0000256" key="2">
    <source>
        <dbReference type="ARBA" id="ARBA00005993"/>
    </source>
</evidence>
<reference evidence="14" key="1">
    <citation type="submission" date="2023-10" db="EMBL/GenBank/DDBJ databases">
        <title>Genome assembly of Pristionchus species.</title>
        <authorList>
            <person name="Yoshida K."/>
            <person name="Sommer R.J."/>
        </authorList>
    </citation>
    <scope>NUCLEOTIDE SEQUENCE</scope>
    <source>
        <strain evidence="14">RS5133</strain>
    </source>
</reference>
<dbReference type="InterPro" id="IPR000536">
    <property type="entry name" value="Nucl_hrmn_rcpt_lig-bd"/>
</dbReference>
<feature type="domain" description="Nuclear receptor" evidence="12">
    <location>
        <begin position="24"/>
        <end position="100"/>
    </location>
</feature>
<comment type="caution">
    <text evidence="14">The sequence shown here is derived from an EMBL/GenBank/DDBJ whole genome shotgun (WGS) entry which is preliminary data.</text>
</comment>
<dbReference type="InterPro" id="IPR001628">
    <property type="entry name" value="Znf_hrmn_rcpt"/>
</dbReference>
<keyword evidence="3" id="KW-0479">Metal-binding</keyword>
<dbReference type="GO" id="GO:0008270">
    <property type="term" value="F:zinc ion binding"/>
    <property type="evidence" value="ECO:0007669"/>
    <property type="project" value="UniProtKB-KW"/>
</dbReference>
<accession>A0AAV5VSE0</accession>
<evidence type="ECO:0000259" key="12">
    <source>
        <dbReference type="PROSITE" id="PS51030"/>
    </source>
</evidence>
<sequence length="544" mass="58592">MAPSPEGMTYIGAGGLLTVGEKRVRTCAVCGDEPAKIHYGVLACFGCKGFFRRAVKDGRNKYQCRYERNCPVNKSERNSCRYCRFRKCLQAGMNPDAVRPDRGDAGAESSTGKALPIPKQRLKFSLSKKKSLGRTQSINDPEDWTKLLGPEHRGILLDLMQLSKKISHTESHSFDSVAQFTLKSLIADRSLALAQNYVGAIPSTSHDASFTAIWRVVSVVDWVEGIVRLFETGRGKISITSEDKACLIQSSFAPLTLLSLMAHVAAQPSLNDLNTVRALVENVKLHCPVKDLVLRLSAELISPLRHATLSDSDFVMLRAVIALNPDCPGLCTTAVARLREIRSTLFDVLIKSIKRSRPKTTVSPSALFGQLLSVLPPLKHIAGDIYYYLSAAYCRPLAPVASPHVGILTDIFSPESNDLVLDSMMDGTAAQAATTKNGAETQQHSSLCCSFSVSPLSPSMPAIMISSADPLAPFPPSPIRSSAFSQLSPSSSSTSLMTPPYAGAIRPMSNVGGYTSFPPTSPFFAVPPSAAWCMPSTSASSSSS</sequence>
<dbReference type="GO" id="GO:0003700">
    <property type="term" value="F:DNA-binding transcription factor activity"/>
    <property type="evidence" value="ECO:0007669"/>
    <property type="project" value="InterPro"/>
</dbReference>
<dbReference type="PANTHER" id="PTHR47519:SF1">
    <property type="entry name" value="NUCLEAR HORMONE RECEPTOR FAMILY MEMBER NHR-31"/>
    <property type="match status" value="1"/>
</dbReference>
<dbReference type="PANTHER" id="PTHR47519">
    <property type="entry name" value="NUCLEAR HORMONE RECEPTOR FAMILY MEMBER NHR-31-RELATED"/>
    <property type="match status" value="1"/>
</dbReference>
<dbReference type="EMBL" id="BTSY01000004">
    <property type="protein sequence ID" value="GMT22489.1"/>
    <property type="molecule type" value="Genomic_DNA"/>
</dbReference>
<dbReference type="Gene3D" id="1.10.565.10">
    <property type="entry name" value="Retinoid X Receptor"/>
    <property type="match status" value="1"/>
</dbReference>
<keyword evidence="9" id="KW-0675">Receptor</keyword>
<dbReference type="Proteomes" id="UP001432322">
    <property type="component" value="Unassembled WGS sequence"/>
</dbReference>
<dbReference type="PROSITE" id="PS51030">
    <property type="entry name" value="NUCLEAR_REC_DBD_2"/>
    <property type="match status" value="1"/>
</dbReference>
<dbReference type="SMART" id="SM00430">
    <property type="entry name" value="HOLI"/>
    <property type="match status" value="1"/>
</dbReference>
<evidence type="ECO:0000313" key="14">
    <source>
        <dbReference type="EMBL" id="GMT22489.1"/>
    </source>
</evidence>
<evidence type="ECO:0000256" key="1">
    <source>
        <dbReference type="ARBA" id="ARBA00004123"/>
    </source>
</evidence>
<evidence type="ECO:0008006" key="16">
    <source>
        <dbReference type="Google" id="ProtNLM"/>
    </source>
</evidence>
<dbReference type="Gene3D" id="3.30.50.10">
    <property type="entry name" value="Erythroid Transcription Factor GATA-1, subunit A"/>
    <property type="match status" value="1"/>
</dbReference>
<keyword evidence="5" id="KW-0862">Zinc</keyword>
<dbReference type="PROSITE" id="PS00031">
    <property type="entry name" value="NUCLEAR_REC_DBD_1"/>
    <property type="match status" value="1"/>
</dbReference>
<dbReference type="PRINTS" id="PR00398">
    <property type="entry name" value="STRDHORMONER"/>
</dbReference>